<dbReference type="InterPro" id="IPR003593">
    <property type="entry name" value="AAA+_ATPase"/>
</dbReference>
<evidence type="ECO:0000256" key="3">
    <source>
        <dbReference type="ARBA" id="ARBA00022741"/>
    </source>
</evidence>
<protein>
    <submittedName>
        <fullName evidence="6">ABC transport system ATP-binding protein</fullName>
    </submittedName>
</protein>
<evidence type="ECO:0000256" key="2">
    <source>
        <dbReference type="ARBA" id="ARBA00022448"/>
    </source>
</evidence>
<dbReference type="InterPro" id="IPR027417">
    <property type="entry name" value="P-loop_NTPase"/>
</dbReference>
<dbReference type="InterPro" id="IPR017911">
    <property type="entry name" value="MacB-like_ATP-bd"/>
</dbReference>
<dbReference type="PANTHER" id="PTHR42798:SF6">
    <property type="entry name" value="CELL DIVISION ATP-BINDING PROTEIN FTSE"/>
    <property type="match status" value="1"/>
</dbReference>
<gene>
    <name evidence="6" type="ORF">J2Z35_002127</name>
</gene>
<dbReference type="PROSITE" id="PS50893">
    <property type="entry name" value="ABC_TRANSPORTER_2"/>
    <property type="match status" value="1"/>
</dbReference>
<dbReference type="RefSeq" id="WP_209661378.1">
    <property type="nucleotide sequence ID" value="NZ_JAGGLI010000026.1"/>
</dbReference>
<dbReference type="EMBL" id="JAGGLI010000026">
    <property type="protein sequence ID" value="MBP2028326.1"/>
    <property type="molecule type" value="Genomic_DNA"/>
</dbReference>
<evidence type="ECO:0000259" key="5">
    <source>
        <dbReference type="PROSITE" id="PS50893"/>
    </source>
</evidence>
<evidence type="ECO:0000256" key="4">
    <source>
        <dbReference type="ARBA" id="ARBA00022840"/>
    </source>
</evidence>
<dbReference type="Proteomes" id="UP001314903">
    <property type="component" value="Unassembled WGS sequence"/>
</dbReference>
<dbReference type="CDD" id="cd03255">
    <property type="entry name" value="ABC_MJ0796_LolCDE_FtsE"/>
    <property type="match status" value="1"/>
</dbReference>
<keyword evidence="2" id="KW-0813">Transport</keyword>
<sequence>MENLVIKVENLQKTYKMGDIEVKALRGVSLNITEGEFIAIMGSSGSGKSTFMNIIGCLDRPTAGEYFLEGIDIKEKTENDLSYIRNQKIGFVFQAFNLIPRTTSLKNVELPLIYGKISSSERRERAKSMLEIVGLGDRIYHLPNELSGGQKQRVAIARALANNPSIILADEPTGNLDSSSSKEIMELFRQLNSEGKTVIIVTHERDIAEYTDRIITFKDGEIIKDEGRESFNVGI</sequence>
<dbReference type="InterPro" id="IPR003439">
    <property type="entry name" value="ABC_transporter-like_ATP-bd"/>
</dbReference>
<dbReference type="Pfam" id="PF00005">
    <property type="entry name" value="ABC_tran"/>
    <property type="match status" value="1"/>
</dbReference>
<comment type="similarity">
    <text evidence="1">Belongs to the ABC transporter superfamily.</text>
</comment>
<organism evidence="6 7">
    <name type="scientific">Acetoanaerobium pronyense</name>
    <dbReference type="NCBI Taxonomy" id="1482736"/>
    <lineage>
        <taxon>Bacteria</taxon>
        <taxon>Bacillati</taxon>
        <taxon>Bacillota</taxon>
        <taxon>Clostridia</taxon>
        <taxon>Peptostreptococcales</taxon>
        <taxon>Filifactoraceae</taxon>
        <taxon>Acetoanaerobium</taxon>
    </lineage>
</organism>
<keyword evidence="4 6" id="KW-0067">ATP-binding</keyword>
<dbReference type="Gene3D" id="3.40.50.300">
    <property type="entry name" value="P-loop containing nucleotide triphosphate hydrolases"/>
    <property type="match status" value="1"/>
</dbReference>
<name>A0ABS4KM74_9FIRM</name>
<dbReference type="InterPro" id="IPR017871">
    <property type="entry name" value="ABC_transporter-like_CS"/>
</dbReference>
<dbReference type="GO" id="GO:0005524">
    <property type="term" value="F:ATP binding"/>
    <property type="evidence" value="ECO:0007669"/>
    <property type="project" value="UniProtKB-KW"/>
</dbReference>
<dbReference type="SMART" id="SM00382">
    <property type="entry name" value="AAA"/>
    <property type="match status" value="1"/>
</dbReference>
<evidence type="ECO:0000313" key="6">
    <source>
        <dbReference type="EMBL" id="MBP2028326.1"/>
    </source>
</evidence>
<keyword evidence="7" id="KW-1185">Reference proteome</keyword>
<comment type="caution">
    <text evidence="6">The sequence shown here is derived from an EMBL/GenBank/DDBJ whole genome shotgun (WGS) entry which is preliminary data.</text>
</comment>
<evidence type="ECO:0000313" key="7">
    <source>
        <dbReference type="Proteomes" id="UP001314903"/>
    </source>
</evidence>
<feature type="domain" description="ABC transporter" evidence="5">
    <location>
        <begin position="6"/>
        <end position="235"/>
    </location>
</feature>
<proteinExistence type="inferred from homology"/>
<dbReference type="PANTHER" id="PTHR42798">
    <property type="entry name" value="LIPOPROTEIN-RELEASING SYSTEM ATP-BINDING PROTEIN LOLD"/>
    <property type="match status" value="1"/>
</dbReference>
<reference evidence="6 7" key="1">
    <citation type="submission" date="2021-03" db="EMBL/GenBank/DDBJ databases">
        <title>Genomic Encyclopedia of Type Strains, Phase IV (KMG-IV): sequencing the most valuable type-strain genomes for metagenomic binning, comparative biology and taxonomic classification.</title>
        <authorList>
            <person name="Goeker M."/>
        </authorList>
    </citation>
    <scope>NUCLEOTIDE SEQUENCE [LARGE SCALE GENOMIC DNA]</scope>
    <source>
        <strain evidence="6 7">DSM 27512</strain>
    </source>
</reference>
<keyword evidence="3" id="KW-0547">Nucleotide-binding</keyword>
<dbReference type="SUPFAM" id="SSF52540">
    <property type="entry name" value="P-loop containing nucleoside triphosphate hydrolases"/>
    <property type="match status" value="1"/>
</dbReference>
<dbReference type="PROSITE" id="PS00211">
    <property type="entry name" value="ABC_TRANSPORTER_1"/>
    <property type="match status" value="1"/>
</dbReference>
<accession>A0ABS4KM74</accession>
<evidence type="ECO:0000256" key="1">
    <source>
        <dbReference type="ARBA" id="ARBA00005417"/>
    </source>
</evidence>